<protein>
    <submittedName>
        <fullName evidence="6">Cardiolipin synthase</fullName>
        <ecNumber evidence="6">2.7.8.-</ecNumber>
    </submittedName>
</protein>
<dbReference type="RefSeq" id="WP_201698834.1">
    <property type="nucleotide sequence ID" value="NZ_CAJHCQ010000016.1"/>
</dbReference>
<gene>
    <name evidence="6" type="ORF">LMG27952_05279</name>
</gene>
<keyword evidence="7" id="KW-1185">Reference proteome</keyword>
<organism evidence="6 7">
    <name type="scientific">Paraburkholderia hiiakae</name>
    <dbReference type="NCBI Taxonomy" id="1081782"/>
    <lineage>
        <taxon>Bacteria</taxon>
        <taxon>Pseudomonadati</taxon>
        <taxon>Pseudomonadota</taxon>
        <taxon>Betaproteobacteria</taxon>
        <taxon>Burkholderiales</taxon>
        <taxon>Burkholderiaceae</taxon>
        <taxon>Paraburkholderia</taxon>
    </lineage>
</organism>
<evidence type="ECO:0000256" key="3">
    <source>
        <dbReference type="ARBA" id="ARBA00022801"/>
    </source>
</evidence>
<dbReference type="PROSITE" id="PS50035">
    <property type="entry name" value="PLD"/>
    <property type="match status" value="1"/>
</dbReference>
<dbReference type="SUPFAM" id="SSF56024">
    <property type="entry name" value="Phospholipase D/nuclease"/>
    <property type="match status" value="2"/>
</dbReference>
<keyword evidence="4" id="KW-0443">Lipid metabolism</keyword>
<dbReference type="EMBL" id="CAJHCQ010000016">
    <property type="protein sequence ID" value="CAD6552516.1"/>
    <property type="molecule type" value="Genomic_DNA"/>
</dbReference>
<comment type="catalytic activity">
    <reaction evidence="1">
        <text>a 1,2-diacyl-sn-glycero-3-phosphocholine + H2O = a 1,2-diacyl-sn-glycero-3-phosphate + choline + H(+)</text>
        <dbReference type="Rhea" id="RHEA:14445"/>
        <dbReference type="ChEBI" id="CHEBI:15354"/>
        <dbReference type="ChEBI" id="CHEBI:15377"/>
        <dbReference type="ChEBI" id="CHEBI:15378"/>
        <dbReference type="ChEBI" id="CHEBI:57643"/>
        <dbReference type="ChEBI" id="CHEBI:58608"/>
        <dbReference type="EC" id="3.1.4.4"/>
    </reaction>
</comment>
<name>A0ABN7I7V1_9BURK</name>
<dbReference type="Proteomes" id="UP000656319">
    <property type="component" value="Unassembled WGS sequence"/>
</dbReference>
<reference evidence="6 7" key="1">
    <citation type="submission" date="2020-10" db="EMBL/GenBank/DDBJ databases">
        <authorList>
            <person name="Peeters C."/>
        </authorList>
    </citation>
    <scope>NUCLEOTIDE SEQUENCE [LARGE SCALE GENOMIC DNA]</scope>
    <source>
        <strain evidence="6 7">LMG 27952</strain>
    </source>
</reference>
<dbReference type="PANTHER" id="PTHR18896">
    <property type="entry name" value="PHOSPHOLIPASE D"/>
    <property type="match status" value="1"/>
</dbReference>
<evidence type="ECO:0000313" key="6">
    <source>
        <dbReference type="EMBL" id="CAD6552516.1"/>
    </source>
</evidence>
<evidence type="ECO:0000313" key="7">
    <source>
        <dbReference type="Proteomes" id="UP000656319"/>
    </source>
</evidence>
<sequence length="640" mass="71731">MANPTNIVVPIALDERQGADICLPWFVDFAPEGPSEYPPRMATYAPLVNGKKAFGALYEAIDKATTTIDYVCWGFQPSMYFVRDRQSHRIGDLLIKKAREGRKVRILCWLDSAWAAQFSEQEVPGWTEGARFATQNEDAQQIVYDRNWYRCAQLPKGAKPSAVPAAGSQMYPQLNANLYQLLGTQSLKDIGIELVTRDFSRKERAEIMDREKLLRKAGEGPTKATIAAYGAEPSHHQKMVLIDYEKPEVAVGFVMGHNTLDAYWDDDGHSYQWKAPDLGRNGATPRQDMSAIVTGPILEHLNVNFCRAWKRDAHEDLLSKRKGLEQQLKLRREFGMPVMAQINRTQSQEGVRNIKSLYLQAVNNATKFIYIENQYFRWLDLATEIKDAIQRQITAGRDPDKPVHLFVVTNASKDGMGLGAGTTYDMVSSLGRADTMPAVAREEQNEVLGSALLDVQKQVTAANTQMRNASSPQQQASAQQAIDAAQANEAKLQQQYDDNLDLSKAIVPQPIPGLKVHIGSLVAPDSPPGNTWMPVYIHSKIMIIDDVFLTHGSANCNRRSMEVDSELNICHERMDVTQPLRRYLWDIHTNGQGAQDDPAIASDKWEKIITRNASCQKNGLAPTASLIGFMWTSDKRRRLD</sequence>
<dbReference type="SMART" id="SM00155">
    <property type="entry name" value="PLDc"/>
    <property type="match status" value="2"/>
</dbReference>
<accession>A0ABN7I7V1</accession>
<evidence type="ECO:0000256" key="1">
    <source>
        <dbReference type="ARBA" id="ARBA00000798"/>
    </source>
</evidence>
<dbReference type="EC" id="2.7.8.-" evidence="6"/>
<dbReference type="InterPro" id="IPR015679">
    <property type="entry name" value="PLipase_D_fam"/>
</dbReference>
<evidence type="ECO:0000256" key="2">
    <source>
        <dbReference type="ARBA" id="ARBA00022737"/>
    </source>
</evidence>
<keyword evidence="6" id="KW-0808">Transferase</keyword>
<feature type="domain" description="PLD phosphodiesterase" evidence="5">
    <location>
        <begin position="533"/>
        <end position="560"/>
    </location>
</feature>
<evidence type="ECO:0000256" key="4">
    <source>
        <dbReference type="ARBA" id="ARBA00023098"/>
    </source>
</evidence>
<dbReference type="InterPro" id="IPR025202">
    <property type="entry name" value="PLD-like_dom"/>
</dbReference>
<dbReference type="PANTHER" id="PTHR18896:SF76">
    <property type="entry name" value="PHOSPHOLIPASE"/>
    <property type="match status" value="1"/>
</dbReference>
<dbReference type="GO" id="GO:0016740">
    <property type="term" value="F:transferase activity"/>
    <property type="evidence" value="ECO:0007669"/>
    <property type="project" value="UniProtKB-KW"/>
</dbReference>
<comment type="caution">
    <text evidence="6">The sequence shown here is derived from an EMBL/GenBank/DDBJ whole genome shotgun (WGS) entry which is preliminary data.</text>
</comment>
<keyword evidence="3" id="KW-0378">Hydrolase</keyword>
<evidence type="ECO:0000259" key="5">
    <source>
        <dbReference type="PROSITE" id="PS50035"/>
    </source>
</evidence>
<dbReference type="Pfam" id="PF13091">
    <property type="entry name" value="PLDc_2"/>
    <property type="match status" value="1"/>
</dbReference>
<dbReference type="InterPro" id="IPR001736">
    <property type="entry name" value="PLipase_D/transphosphatidylase"/>
</dbReference>
<proteinExistence type="predicted"/>
<keyword evidence="2" id="KW-0677">Repeat</keyword>
<dbReference type="Gene3D" id="3.30.870.10">
    <property type="entry name" value="Endonuclease Chain A"/>
    <property type="match status" value="2"/>
</dbReference>